<dbReference type="RefSeq" id="WP_071700523.1">
    <property type="nucleotide sequence ID" value="NZ_AP024237.1"/>
</dbReference>
<dbReference type="Proteomes" id="UP000595446">
    <property type="component" value="Chromosome"/>
</dbReference>
<evidence type="ECO:0000313" key="1">
    <source>
        <dbReference type="EMBL" id="BCO36937.1"/>
    </source>
</evidence>
<dbReference type="AlphaFoldDB" id="A0A2I3EJ50"/>
<name>A0A2I3EJ50_9MYCO</name>
<evidence type="ECO:0000313" key="2">
    <source>
        <dbReference type="Proteomes" id="UP000595446"/>
    </source>
</evidence>
<sequence length="92" mass="10331">MGTAVDHSVMSTEPRTLPELLRLLGVNDEPVAKQWEPITTWLAENQASPQLWMSLLANGYGLLLEQMIPTFHRPIPHRRITTASGTKETLLI</sequence>
<dbReference type="EMBL" id="AP024237">
    <property type="protein sequence ID" value="BCO36937.1"/>
    <property type="molecule type" value="Genomic_DNA"/>
</dbReference>
<proteinExistence type="predicted"/>
<dbReference type="OrthoDB" id="4735296at2"/>
<protein>
    <submittedName>
        <fullName evidence="1">Uncharacterized protein</fullName>
    </submittedName>
</protein>
<organism evidence="1 2">
    <name type="scientific">Mycobacterium heckeshornense</name>
    <dbReference type="NCBI Taxonomy" id="110505"/>
    <lineage>
        <taxon>Bacteria</taxon>
        <taxon>Bacillati</taxon>
        <taxon>Actinomycetota</taxon>
        <taxon>Actinomycetes</taxon>
        <taxon>Mycobacteriales</taxon>
        <taxon>Mycobacteriaceae</taxon>
        <taxon>Mycobacterium</taxon>
    </lineage>
</organism>
<gene>
    <name evidence="1" type="ORF">MHEC_33700</name>
</gene>
<reference evidence="1 2" key="1">
    <citation type="submission" date="2020-12" db="EMBL/GenBank/DDBJ databases">
        <title>Complete genome sequence of Mycobacterium heckeshornense JCM 15655T, closely related to a pathogenic non-tuberculous mycobacterial species Mycobacterium xenopi.</title>
        <authorList>
            <person name="Yoshida M."/>
            <person name="Fukano H."/>
            <person name="Asakura T."/>
            <person name="Suzuki M."/>
            <person name="Hoshino Y."/>
        </authorList>
    </citation>
    <scope>NUCLEOTIDE SEQUENCE [LARGE SCALE GENOMIC DNA]</scope>
    <source>
        <strain evidence="1 2">JCM 15655</strain>
    </source>
</reference>
<keyword evidence="2" id="KW-1185">Reference proteome</keyword>
<accession>A0A2I3EJ50</accession>